<evidence type="ECO:0000256" key="2">
    <source>
        <dbReference type="ARBA" id="ARBA00018426"/>
    </source>
</evidence>
<dbReference type="GO" id="GO:0017183">
    <property type="term" value="P:protein histidyl modification to diphthamide"/>
    <property type="evidence" value="ECO:0007669"/>
    <property type="project" value="TreeGrafter"/>
</dbReference>
<evidence type="ECO:0000256" key="5">
    <source>
        <dbReference type="ARBA" id="ARBA00048108"/>
    </source>
</evidence>
<evidence type="ECO:0000256" key="1">
    <source>
        <dbReference type="ARBA" id="ARBA00012089"/>
    </source>
</evidence>
<dbReference type="Gene3D" id="3.90.1490.10">
    <property type="entry name" value="putative n-type atp pyrophosphatase, domain 2"/>
    <property type="match status" value="1"/>
</dbReference>
<comment type="caution">
    <text evidence="7">The sequence shown here is derived from an EMBL/GenBank/DDBJ whole genome shotgun (WGS) entry which is preliminary data.</text>
</comment>
<sequence>MSTTGSSANPQPTASGLNVIALISGGKDSLYSILHCIRNGHKVVALANLHPPPLQHHEHQSPDEEGDDLDSFMYQTIGHSVIPLYESALNIPLYRGAITGGAVDTARVYRDTAADHMAAGPATDETESLIPLLRRIMHAHPEANAVSAGAILSTYQRTRIENVAARLGLVPLAWLWMYPILPPAAERKGAPAVVSDAGLLEDMAAVGCEARIIKVASGGLDEAFLWGDVAGKDGTLRARILRAMKRFAAPGDLRGAVLGEGGEYESLALDGPAFLWKRRIEILDKSTGTGDGGVGFLRLKGARCVEKEAPADGADPVKPDTVRRPAVLDESFESVLNTLLAKEEVLKREMHRGQVNLHEGASGWGQLTQARDGGLWTISNITAPEAGPGAAEQMEAIASKIRVILENADGNVRDTADIVFSTVLLRSMDDFPRMNKVYVELFKKPNPAARATVACGHCLPDGVTIMVSVVVDTGPRDLRQGLHVQSQSYWAPANIGPYSQAMSIPLQGAERLIYVAGQIPLEPASMDMVDGSLVSETPSWFESYSLRTVLSLQHMWRIGTEMQADWWLGGVAYFTGEEHAASKAHIAWHAWESMYPAPAEEEEGDEGPMLDAWDIKYGGRAHEQTIEETPVLPNFDKVQANDIAPPFFAVQVEELPRGSDIEWQGLGYAANGLQLTCEVINDGQVIHTTTDEDLRYTAIELDLERSGSDLESSLRRVRETYCLPSRNAHAILYTSQPVSNASWSGQVVPCKSVWGQIGRRLAAGVVVQSRQPH</sequence>
<dbReference type="SUPFAM" id="SSF52402">
    <property type="entry name" value="Adenine nucleotide alpha hydrolases-like"/>
    <property type="match status" value="1"/>
</dbReference>
<dbReference type="InterPro" id="IPR002761">
    <property type="entry name" value="Diphthami_syn_dom"/>
</dbReference>
<dbReference type="Pfam" id="PF01042">
    <property type="entry name" value="Ribonuc_L-PSP"/>
    <property type="match status" value="1"/>
</dbReference>
<dbReference type="InterPro" id="IPR006175">
    <property type="entry name" value="YjgF/YER057c/UK114"/>
</dbReference>
<evidence type="ECO:0000259" key="6">
    <source>
        <dbReference type="Pfam" id="PF01902"/>
    </source>
</evidence>
<dbReference type="PANTHER" id="PTHR12196">
    <property type="entry name" value="DOMAIN OF UNKNOWN FUNCTION 71 DUF71 -CONTAINING PROTEIN"/>
    <property type="match status" value="1"/>
</dbReference>
<gene>
    <name evidence="7" type="ORF">FE257_003524</name>
</gene>
<dbReference type="EC" id="6.3.1.14" evidence="1"/>
<reference evidence="7" key="1">
    <citation type="journal article" date="2019" name="Beilstein J. Org. Chem.">
        <title>Nanangenines: drimane sesquiterpenoids as the dominant metabolite cohort of a novel Australian fungus, Aspergillus nanangensis.</title>
        <authorList>
            <person name="Lacey H.J."/>
            <person name="Gilchrist C.L.M."/>
            <person name="Crombie A."/>
            <person name="Kalaitzis J.A."/>
            <person name="Vuong D."/>
            <person name="Rutledge P.J."/>
            <person name="Turner P."/>
            <person name="Pitt J.I."/>
            <person name="Lacey E."/>
            <person name="Chooi Y.H."/>
            <person name="Piggott A.M."/>
        </authorList>
    </citation>
    <scope>NUCLEOTIDE SEQUENCE</scope>
    <source>
        <strain evidence="7">MST-FP2251</strain>
    </source>
</reference>
<dbReference type="CDD" id="cd06156">
    <property type="entry name" value="eu_AANH_C_2"/>
    <property type="match status" value="1"/>
</dbReference>
<keyword evidence="8" id="KW-1185">Reference proteome</keyword>
<organism evidence="7 8">
    <name type="scientific">Aspergillus nanangensis</name>
    <dbReference type="NCBI Taxonomy" id="2582783"/>
    <lineage>
        <taxon>Eukaryota</taxon>
        <taxon>Fungi</taxon>
        <taxon>Dikarya</taxon>
        <taxon>Ascomycota</taxon>
        <taxon>Pezizomycotina</taxon>
        <taxon>Eurotiomycetes</taxon>
        <taxon>Eurotiomycetidae</taxon>
        <taxon>Eurotiales</taxon>
        <taxon>Aspergillaceae</taxon>
        <taxon>Aspergillus</taxon>
        <taxon>Aspergillus subgen. Circumdati</taxon>
    </lineage>
</organism>
<dbReference type="InterPro" id="IPR030662">
    <property type="entry name" value="DPH6/MJ0570"/>
</dbReference>
<proteinExistence type="predicted"/>
<name>A0AAD4CBI2_ASPNN</name>
<dbReference type="CDD" id="cd01994">
    <property type="entry name" value="AANH_PF0828-like"/>
    <property type="match status" value="1"/>
</dbReference>
<protein>
    <recommendedName>
        <fullName evidence="2">Diphthine--ammonia ligase</fullName>
        <ecNumber evidence="1">6.3.1.14</ecNumber>
    </recommendedName>
    <alternativeName>
        <fullName evidence="3">Diphthamide synthase</fullName>
    </alternativeName>
    <alternativeName>
        <fullName evidence="4">Diphthamide synthetase</fullName>
    </alternativeName>
</protein>
<dbReference type="EMBL" id="VCAU01000167">
    <property type="protein sequence ID" value="KAF9883401.1"/>
    <property type="molecule type" value="Genomic_DNA"/>
</dbReference>
<accession>A0AAD4CBI2</accession>
<dbReference type="AlphaFoldDB" id="A0AAD4CBI2"/>
<evidence type="ECO:0000313" key="8">
    <source>
        <dbReference type="Proteomes" id="UP001194746"/>
    </source>
</evidence>
<comment type="catalytic activity">
    <reaction evidence="5">
        <text>diphthine-[translation elongation factor 2] + NH4(+) + ATP = diphthamide-[translation elongation factor 2] + AMP + diphosphate + H(+)</text>
        <dbReference type="Rhea" id="RHEA:19753"/>
        <dbReference type="Rhea" id="RHEA-COMP:10172"/>
        <dbReference type="Rhea" id="RHEA-COMP:10174"/>
        <dbReference type="ChEBI" id="CHEBI:15378"/>
        <dbReference type="ChEBI" id="CHEBI:16692"/>
        <dbReference type="ChEBI" id="CHEBI:28938"/>
        <dbReference type="ChEBI" id="CHEBI:30616"/>
        <dbReference type="ChEBI" id="CHEBI:33019"/>
        <dbReference type="ChEBI" id="CHEBI:82696"/>
        <dbReference type="ChEBI" id="CHEBI:456215"/>
        <dbReference type="EC" id="6.3.1.14"/>
    </reaction>
</comment>
<evidence type="ECO:0000256" key="4">
    <source>
        <dbReference type="ARBA" id="ARBA00031552"/>
    </source>
</evidence>
<dbReference type="Gene3D" id="3.40.50.620">
    <property type="entry name" value="HUPs"/>
    <property type="match status" value="1"/>
</dbReference>
<dbReference type="InterPro" id="IPR014729">
    <property type="entry name" value="Rossmann-like_a/b/a_fold"/>
</dbReference>
<dbReference type="NCBIfam" id="TIGR00290">
    <property type="entry name" value="MJ0570_dom"/>
    <property type="match status" value="1"/>
</dbReference>
<reference evidence="7" key="2">
    <citation type="submission" date="2020-02" db="EMBL/GenBank/DDBJ databases">
        <authorList>
            <person name="Gilchrist C.L.M."/>
            <person name="Chooi Y.-H."/>
        </authorList>
    </citation>
    <scope>NUCLEOTIDE SEQUENCE</scope>
    <source>
        <strain evidence="7">MST-FP2251</strain>
    </source>
</reference>
<dbReference type="CDD" id="cd06155">
    <property type="entry name" value="eu_AANH_C_1"/>
    <property type="match status" value="1"/>
</dbReference>
<feature type="domain" description="Diphthamide synthase" evidence="6">
    <location>
        <begin position="119"/>
        <end position="286"/>
    </location>
</feature>
<dbReference type="GO" id="GO:0017178">
    <property type="term" value="F:diphthine-ammonia ligase activity"/>
    <property type="evidence" value="ECO:0007669"/>
    <property type="project" value="UniProtKB-EC"/>
</dbReference>
<evidence type="ECO:0000256" key="3">
    <source>
        <dbReference type="ARBA" id="ARBA00029814"/>
    </source>
</evidence>
<dbReference type="PANTHER" id="PTHR12196:SF2">
    <property type="entry name" value="DIPHTHINE--AMMONIA LIGASE"/>
    <property type="match status" value="1"/>
</dbReference>
<evidence type="ECO:0000313" key="7">
    <source>
        <dbReference type="EMBL" id="KAF9883401.1"/>
    </source>
</evidence>
<dbReference type="InterPro" id="IPR035959">
    <property type="entry name" value="RutC-like_sf"/>
</dbReference>
<dbReference type="FunFam" id="3.90.1490.10:FF:000004">
    <property type="entry name" value="ATP binding L-PSP endoribonuclease family protein"/>
    <property type="match status" value="1"/>
</dbReference>
<dbReference type="SUPFAM" id="SSF55298">
    <property type="entry name" value="YjgF-like"/>
    <property type="match status" value="2"/>
</dbReference>
<dbReference type="Gene3D" id="3.30.1330.40">
    <property type="entry name" value="RutC-like"/>
    <property type="match status" value="2"/>
</dbReference>
<dbReference type="Pfam" id="PF01902">
    <property type="entry name" value="Diphthami_syn_2"/>
    <property type="match status" value="1"/>
</dbReference>
<dbReference type="Proteomes" id="UP001194746">
    <property type="component" value="Unassembled WGS sequence"/>
</dbReference>